<keyword evidence="2" id="KW-1185">Reference proteome</keyword>
<name>A0A5N6MJC4_9ASTR</name>
<sequence>MLLGSSRPSKSPLESLKNSDQRCFTFSLGRLLKLPFSAKYRKLTRGVRHGGAKSCTVLHKSSWLALSPFGPALPCLGPALASLNGRAWANTTMHGLALPGCTVMQDCAPSCIGQHYHA</sequence>
<dbReference type="EMBL" id="SZYD01000015">
    <property type="protein sequence ID" value="KAD3640320.1"/>
    <property type="molecule type" value="Genomic_DNA"/>
</dbReference>
<dbReference type="AlphaFoldDB" id="A0A5N6MJC4"/>
<evidence type="ECO:0000313" key="2">
    <source>
        <dbReference type="Proteomes" id="UP000326396"/>
    </source>
</evidence>
<reference evidence="1 2" key="1">
    <citation type="submission" date="2019-05" db="EMBL/GenBank/DDBJ databases">
        <title>Mikania micrantha, genome provides insights into the molecular mechanism of rapid growth.</title>
        <authorList>
            <person name="Liu B."/>
        </authorList>
    </citation>
    <scope>NUCLEOTIDE SEQUENCE [LARGE SCALE GENOMIC DNA]</scope>
    <source>
        <strain evidence="1">NLD-2019</strain>
        <tissue evidence="1">Leaf</tissue>
    </source>
</reference>
<protein>
    <submittedName>
        <fullName evidence="1">Uncharacterized protein</fullName>
    </submittedName>
</protein>
<comment type="caution">
    <text evidence="1">The sequence shown here is derived from an EMBL/GenBank/DDBJ whole genome shotgun (WGS) entry which is preliminary data.</text>
</comment>
<accession>A0A5N6MJC4</accession>
<proteinExistence type="predicted"/>
<gene>
    <name evidence="1" type="ORF">E3N88_29543</name>
</gene>
<evidence type="ECO:0000313" key="1">
    <source>
        <dbReference type="EMBL" id="KAD3640320.1"/>
    </source>
</evidence>
<dbReference type="Proteomes" id="UP000326396">
    <property type="component" value="Linkage Group LG5"/>
</dbReference>
<organism evidence="1 2">
    <name type="scientific">Mikania micrantha</name>
    <name type="common">bitter vine</name>
    <dbReference type="NCBI Taxonomy" id="192012"/>
    <lineage>
        <taxon>Eukaryota</taxon>
        <taxon>Viridiplantae</taxon>
        <taxon>Streptophyta</taxon>
        <taxon>Embryophyta</taxon>
        <taxon>Tracheophyta</taxon>
        <taxon>Spermatophyta</taxon>
        <taxon>Magnoliopsida</taxon>
        <taxon>eudicotyledons</taxon>
        <taxon>Gunneridae</taxon>
        <taxon>Pentapetalae</taxon>
        <taxon>asterids</taxon>
        <taxon>campanulids</taxon>
        <taxon>Asterales</taxon>
        <taxon>Asteraceae</taxon>
        <taxon>Asteroideae</taxon>
        <taxon>Heliantheae alliance</taxon>
        <taxon>Eupatorieae</taxon>
        <taxon>Mikania</taxon>
    </lineage>
</organism>